<dbReference type="UniPathway" id="UPA00031">
    <property type="reaction ID" value="UER00010"/>
</dbReference>
<organism evidence="12 13">
    <name type="scientific">Muiribacterium halophilum</name>
    <dbReference type="NCBI Taxonomy" id="2053465"/>
    <lineage>
        <taxon>Bacteria</taxon>
        <taxon>Candidatus Muiribacteriota</taxon>
        <taxon>Candidatus Muiribacteriia</taxon>
        <taxon>Candidatus Muiribacteriales</taxon>
        <taxon>Candidatus Muiribacteriaceae</taxon>
        <taxon>Candidatus Muiribacterium</taxon>
    </lineage>
</organism>
<comment type="subunit">
    <text evidence="3">Heterodimer of HisH and HisF.</text>
</comment>
<evidence type="ECO:0000256" key="1">
    <source>
        <dbReference type="ARBA" id="ARBA00005091"/>
    </source>
</evidence>
<evidence type="ECO:0000256" key="5">
    <source>
        <dbReference type="ARBA" id="ARBA00022605"/>
    </source>
</evidence>
<dbReference type="GO" id="GO:0000107">
    <property type="term" value="F:imidazoleglycerol-phosphate synthase activity"/>
    <property type="evidence" value="ECO:0007669"/>
    <property type="project" value="InterPro"/>
</dbReference>
<sequence>MLRTRVMPCLLLDNGSLVKTVRFKKYNYIGDPINAVRIYNEFEVDELLLLDIKAGIEKKEPDYKLIEEIAGECFMPLSYGGGINNIKQIERLFNIGVEKVSINSAAYRNNALIKDASENFGSQSIIISMDVKNNIFGKRKVCIDSGKKITRTDPVLYSFKMQQLGAGEILINSIDRDGTWKGYDIDLIKSVSDKVDIPVIACGGAANISDFEKAVKNAGASSVAAGSMFVYQGKDLGVLINFPEREILEKSLI</sequence>
<dbReference type="PANTHER" id="PTHR21235">
    <property type="entry name" value="IMIDAZOLE GLYCEROL PHOSPHATE SYNTHASE SUBUNIT HISF/H IGP SYNTHASE SUBUNIT HISF/H"/>
    <property type="match status" value="1"/>
</dbReference>
<evidence type="ECO:0000256" key="9">
    <source>
        <dbReference type="ARBA" id="ARBA00030264"/>
    </source>
</evidence>
<gene>
    <name evidence="12" type="ORF">C0601_04060</name>
</gene>
<accession>A0A2N5ZJ94</accession>
<evidence type="ECO:0000256" key="4">
    <source>
        <dbReference type="ARBA" id="ARBA00012809"/>
    </source>
</evidence>
<proteinExistence type="inferred from homology"/>
<evidence type="ECO:0000256" key="11">
    <source>
        <dbReference type="RuleBase" id="RU003657"/>
    </source>
</evidence>
<dbReference type="InterPro" id="IPR011060">
    <property type="entry name" value="RibuloseP-bd_barrel"/>
</dbReference>
<evidence type="ECO:0000256" key="10">
    <source>
        <dbReference type="ARBA" id="ARBA00047838"/>
    </source>
</evidence>
<comment type="catalytic activity">
    <reaction evidence="10">
        <text>5-[(5-phospho-1-deoxy-D-ribulos-1-ylimino)methylamino]-1-(5-phospho-beta-D-ribosyl)imidazole-4-carboxamide + L-glutamine = D-erythro-1-(imidazol-4-yl)glycerol 3-phosphate + 5-amino-1-(5-phospho-beta-D-ribosyl)imidazole-4-carboxamide + L-glutamate + H(+)</text>
        <dbReference type="Rhea" id="RHEA:24793"/>
        <dbReference type="ChEBI" id="CHEBI:15378"/>
        <dbReference type="ChEBI" id="CHEBI:29985"/>
        <dbReference type="ChEBI" id="CHEBI:58278"/>
        <dbReference type="ChEBI" id="CHEBI:58359"/>
        <dbReference type="ChEBI" id="CHEBI:58475"/>
        <dbReference type="ChEBI" id="CHEBI:58525"/>
        <dbReference type="EC" id="4.3.2.10"/>
    </reaction>
</comment>
<dbReference type="InterPro" id="IPR004651">
    <property type="entry name" value="HisF"/>
</dbReference>
<dbReference type="NCBIfam" id="NF038364">
    <property type="entry name" value="AglZ_HisF2_fam"/>
    <property type="match status" value="1"/>
</dbReference>
<dbReference type="EMBL" id="PKTG01000054">
    <property type="protein sequence ID" value="PLX18682.1"/>
    <property type="molecule type" value="Genomic_DNA"/>
</dbReference>
<dbReference type="SUPFAM" id="SSF51366">
    <property type="entry name" value="Ribulose-phoshate binding barrel"/>
    <property type="match status" value="1"/>
</dbReference>
<name>A0A2N5ZJ94_MUIH1</name>
<dbReference type="Proteomes" id="UP000234857">
    <property type="component" value="Unassembled WGS sequence"/>
</dbReference>
<comment type="function">
    <text evidence="8">IGPS catalyzes the conversion of PRFAR and glutamine to IGP, AICAR and glutamate. The HisF subunit catalyzes the cyclization activity that produces IGP and AICAR from PRFAR using the ammonia provided by the HisH subunit.</text>
</comment>
<dbReference type="InterPro" id="IPR050064">
    <property type="entry name" value="IGPS_HisA/HisF"/>
</dbReference>
<keyword evidence="6 11" id="KW-0368">Histidine biosynthesis</keyword>
<evidence type="ECO:0000256" key="7">
    <source>
        <dbReference type="ARBA" id="ARBA00023239"/>
    </source>
</evidence>
<comment type="pathway">
    <text evidence="1">Amino-acid biosynthesis; L-histidine biosynthesis; L-histidine from 5-phospho-alpha-D-ribose 1-diphosphate: step 5/9.</text>
</comment>
<dbReference type="InterPro" id="IPR006062">
    <property type="entry name" value="His_biosynth"/>
</dbReference>
<comment type="similarity">
    <text evidence="2 11">Belongs to the HisA/HisF family.</text>
</comment>
<evidence type="ECO:0000256" key="2">
    <source>
        <dbReference type="ARBA" id="ARBA00009667"/>
    </source>
</evidence>
<evidence type="ECO:0000256" key="8">
    <source>
        <dbReference type="ARBA" id="ARBA00025475"/>
    </source>
</evidence>
<dbReference type="InterPro" id="IPR013785">
    <property type="entry name" value="Aldolase_TIM"/>
</dbReference>
<dbReference type="GO" id="GO:0016829">
    <property type="term" value="F:lyase activity"/>
    <property type="evidence" value="ECO:0007669"/>
    <property type="project" value="UniProtKB-KW"/>
</dbReference>
<reference evidence="12 13" key="1">
    <citation type="submission" date="2017-11" db="EMBL/GenBank/DDBJ databases">
        <title>Genome-resolved metagenomics identifies genetic mobility, metabolic interactions, and unexpected diversity in perchlorate-reducing communities.</title>
        <authorList>
            <person name="Barnum T.P."/>
            <person name="Figueroa I.A."/>
            <person name="Carlstrom C.I."/>
            <person name="Lucas L.N."/>
            <person name="Engelbrektson A.L."/>
            <person name="Coates J.D."/>
        </authorList>
    </citation>
    <scope>NUCLEOTIDE SEQUENCE [LARGE SCALE GENOMIC DNA]</scope>
    <source>
        <strain evidence="12">BM706</strain>
    </source>
</reference>
<evidence type="ECO:0000256" key="6">
    <source>
        <dbReference type="ARBA" id="ARBA00023102"/>
    </source>
</evidence>
<protein>
    <recommendedName>
        <fullName evidence="4">imidazole glycerol-phosphate synthase</fullName>
        <ecNumber evidence="4">4.3.2.10</ecNumber>
    </recommendedName>
    <alternativeName>
        <fullName evidence="9">IGP synthase cyclase subunit</fullName>
    </alternativeName>
</protein>
<dbReference type="AlphaFoldDB" id="A0A2N5ZJ94"/>
<comment type="caution">
    <text evidence="12">The sequence shown here is derived from an EMBL/GenBank/DDBJ whole genome shotgun (WGS) entry which is preliminary data.</text>
</comment>
<dbReference type="PANTHER" id="PTHR21235:SF2">
    <property type="entry name" value="IMIDAZOLE GLYCEROL PHOSPHATE SYNTHASE HISHF"/>
    <property type="match status" value="1"/>
</dbReference>
<evidence type="ECO:0000313" key="13">
    <source>
        <dbReference type="Proteomes" id="UP000234857"/>
    </source>
</evidence>
<keyword evidence="5 11" id="KW-0028">Amino-acid biosynthesis</keyword>
<dbReference type="CDD" id="cd04731">
    <property type="entry name" value="HisF"/>
    <property type="match status" value="1"/>
</dbReference>
<evidence type="ECO:0000313" key="12">
    <source>
        <dbReference type="EMBL" id="PLX18682.1"/>
    </source>
</evidence>
<evidence type="ECO:0000256" key="3">
    <source>
        <dbReference type="ARBA" id="ARBA00011152"/>
    </source>
</evidence>
<dbReference type="GO" id="GO:0000105">
    <property type="term" value="P:L-histidine biosynthetic process"/>
    <property type="evidence" value="ECO:0007669"/>
    <property type="project" value="UniProtKB-UniPathway"/>
</dbReference>
<dbReference type="EC" id="4.3.2.10" evidence="4"/>
<keyword evidence="7" id="KW-0456">Lyase</keyword>
<dbReference type="Gene3D" id="3.20.20.70">
    <property type="entry name" value="Aldolase class I"/>
    <property type="match status" value="1"/>
</dbReference>
<dbReference type="Pfam" id="PF00977">
    <property type="entry name" value="His_biosynth"/>
    <property type="match status" value="1"/>
</dbReference>